<dbReference type="PIRSF" id="PIRSF002741">
    <property type="entry name" value="MppA"/>
    <property type="match status" value="1"/>
</dbReference>
<comment type="subcellular location">
    <subcellularLocation>
        <location evidence="1">Periplasm</location>
    </subcellularLocation>
</comment>
<evidence type="ECO:0000256" key="2">
    <source>
        <dbReference type="ARBA" id="ARBA00005695"/>
    </source>
</evidence>
<dbReference type="Pfam" id="PF00496">
    <property type="entry name" value="SBP_bac_5"/>
    <property type="match status" value="1"/>
</dbReference>
<keyword evidence="3 4" id="KW-0732">Signal</keyword>
<evidence type="ECO:0000313" key="6">
    <source>
        <dbReference type="EMBL" id="BAT61298.1"/>
    </source>
</evidence>
<organism evidence="6 7">
    <name type="scientific">Variibacter gotjawalensis</name>
    <dbReference type="NCBI Taxonomy" id="1333996"/>
    <lineage>
        <taxon>Bacteria</taxon>
        <taxon>Pseudomonadati</taxon>
        <taxon>Pseudomonadota</taxon>
        <taxon>Alphaproteobacteria</taxon>
        <taxon>Hyphomicrobiales</taxon>
        <taxon>Nitrobacteraceae</taxon>
        <taxon>Variibacter</taxon>
    </lineage>
</organism>
<dbReference type="Gene3D" id="3.10.105.10">
    <property type="entry name" value="Dipeptide-binding Protein, Domain 3"/>
    <property type="match status" value="1"/>
</dbReference>
<dbReference type="AlphaFoldDB" id="A0A0S3PZF6"/>
<dbReference type="KEGG" id="vgo:GJW-30_1_03855"/>
<dbReference type="RefSeq" id="WP_096358013.1">
    <property type="nucleotide sequence ID" value="NZ_AP014946.1"/>
</dbReference>
<dbReference type="Gene3D" id="3.90.76.10">
    <property type="entry name" value="Dipeptide-binding Protein, Domain 1"/>
    <property type="match status" value="1"/>
</dbReference>
<protein>
    <submittedName>
        <fullName evidence="6">Glutathione-binding protein GsiB</fullName>
    </submittedName>
</protein>
<reference evidence="6 7" key="1">
    <citation type="submission" date="2015-08" db="EMBL/GenBank/DDBJ databases">
        <title>Investigation of the bacterial diversity of lava forest soil.</title>
        <authorList>
            <person name="Lee J.S."/>
        </authorList>
    </citation>
    <scope>NUCLEOTIDE SEQUENCE [LARGE SCALE GENOMIC DNA]</scope>
    <source>
        <strain evidence="6 7">GJW-30</strain>
    </source>
</reference>
<gene>
    <name evidence="6" type="primary">gsiB_3</name>
    <name evidence="6" type="ORF">GJW-30_1_03855</name>
</gene>
<sequence>MRKLFGSLAVAGVMLGGVGVAPAQTLKAVMHSDVKIVDPIWTTAYITRNHGYMIYDTLFAMDEKGEIKPQMVEKYDESADKLTYTFTLRDGLLWHDGKPVTAEDCVASIKRWAARDSVGQKLSTFIDTMTANDAKTFTVKLKAPTGLLIFGLGKPSSNVPFMMPKRVADTDPNTQISDFTGSGPFVMKQDEWKPGDKIVYVKFDKYKPRSEPASGLAGGKVVKLARVEWLAITDQQQATNALLGGEIDYFEQPPTDLLPLLKGDSNIKLVDYNPLGLQYTFRFNHLQKPFDNPKVRQALLYAFNQKDFLDATIGDANYYKVCKSIFPCGSTMENTKVMDGVLNSNFDKAKALLKEAGYDGSTITLLQSTDLAALTNLAPVAKSLMEKAGFKVDMQSMDWQTVVARRVKKDPPNAGGWHGMMTSWVSADILNPVMTGFINASCEKAMFGWPCDAEIEKLRDDFARETDPAKQKAIADAVQQRELEVVTHIHLGQYFQPVGLRKNVSGVLTAPAPVFWNIEKK</sequence>
<dbReference type="SUPFAM" id="SSF53850">
    <property type="entry name" value="Periplasmic binding protein-like II"/>
    <property type="match status" value="1"/>
</dbReference>
<evidence type="ECO:0000259" key="5">
    <source>
        <dbReference type="Pfam" id="PF00496"/>
    </source>
</evidence>
<dbReference type="CDD" id="cd08502">
    <property type="entry name" value="PBP2_NikA_DppA_OppA_like_16"/>
    <property type="match status" value="1"/>
</dbReference>
<proteinExistence type="inferred from homology"/>
<dbReference type="GO" id="GO:1904680">
    <property type="term" value="F:peptide transmembrane transporter activity"/>
    <property type="evidence" value="ECO:0007669"/>
    <property type="project" value="TreeGrafter"/>
</dbReference>
<keyword evidence="7" id="KW-1185">Reference proteome</keyword>
<dbReference type="Gene3D" id="3.40.190.10">
    <property type="entry name" value="Periplasmic binding protein-like II"/>
    <property type="match status" value="1"/>
</dbReference>
<dbReference type="PANTHER" id="PTHR30290">
    <property type="entry name" value="PERIPLASMIC BINDING COMPONENT OF ABC TRANSPORTER"/>
    <property type="match status" value="1"/>
</dbReference>
<evidence type="ECO:0000256" key="4">
    <source>
        <dbReference type="SAM" id="SignalP"/>
    </source>
</evidence>
<dbReference type="EMBL" id="AP014946">
    <property type="protein sequence ID" value="BAT61298.1"/>
    <property type="molecule type" value="Genomic_DNA"/>
</dbReference>
<dbReference type="OrthoDB" id="9803988at2"/>
<feature type="domain" description="Solute-binding protein family 5" evidence="5">
    <location>
        <begin position="66"/>
        <end position="426"/>
    </location>
</feature>
<evidence type="ECO:0000256" key="3">
    <source>
        <dbReference type="ARBA" id="ARBA00022729"/>
    </source>
</evidence>
<dbReference type="InterPro" id="IPR000914">
    <property type="entry name" value="SBP_5_dom"/>
</dbReference>
<comment type="similarity">
    <text evidence="2">Belongs to the bacterial solute-binding protein 5 family.</text>
</comment>
<dbReference type="PANTHER" id="PTHR30290:SF38">
    <property type="entry name" value="D,D-DIPEPTIDE-BINDING PERIPLASMIC PROTEIN DDPA-RELATED"/>
    <property type="match status" value="1"/>
</dbReference>
<dbReference type="GO" id="GO:0015833">
    <property type="term" value="P:peptide transport"/>
    <property type="evidence" value="ECO:0007669"/>
    <property type="project" value="TreeGrafter"/>
</dbReference>
<dbReference type="GO" id="GO:0043190">
    <property type="term" value="C:ATP-binding cassette (ABC) transporter complex"/>
    <property type="evidence" value="ECO:0007669"/>
    <property type="project" value="InterPro"/>
</dbReference>
<evidence type="ECO:0000313" key="7">
    <source>
        <dbReference type="Proteomes" id="UP000236884"/>
    </source>
</evidence>
<dbReference type="Proteomes" id="UP000236884">
    <property type="component" value="Chromosome"/>
</dbReference>
<dbReference type="InterPro" id="IPR030678">
    <property type="entry name" value="Peptide/Ni-bd"/>
</dbReference>
<evidence type="ECO:0000256" key="1">
    <source>
        <dbReference type="ARBA" id="ARBA00004418"/>
    </source>
</evidence>
<name>A0A0S3PZF6_9BRAD</name>
<feature type="chain" id="PRO_5006616033" evidence="4">
    <location>
        <begin position="24"/>
        <end position="521"/>
    </location>
</feature>
<feature type="signal peptide" evidence="4">
    <location>
        <begin position="1"/>
        <end position="23"/>
    </location>
</feature>
<dbReference type="InterPro" id="IPR039424">
    <property type="entry name" value="SBP_5"/>
</dbReference>
<dbReference type="GO" id="GO:0030288">
    <property type="term" value="C:outer membrane-bounded periplasmic space"/>
    <property type="evidence" value="ECO:0007669"/>
    <property type="project" value="UniProtKB-ARBA"/>
</dbReference>
<accession>A0A0S3PZF6</accession>